<organism evidence="2 3">
    <name type="scientific">Mycobacteroides chelonae</name>
    <name type="common">Mycobacterium chelonae</name>
    <dbReference type="NCBI Taxonomy" id="1774"/>
    <lineage>
        <taxon>Bacteria</taxon>
        <taxon>Bacillati</taxon>
        <taxon>Actinomycetota</taxon>
        <taxon>Actinomycetes</taxon>
        <taxon>Mycobacteriales</taxon>
        <taxon>Mycobacteriaceae</taxon>
        <taxon>Mycobacteroides</taxon>
    </lineage>
</organism>
<proteinExistence type="predicted"/>
<evidence type="ECO:0000256" key="1">
    <source>
        <dbReference type="SAM" id="Phobius"/>
    </source>
</evidence>
<keyword evidence="1" id="KW-1133">Transmembrane helix</keyword>
<feature type="transmembrane region" description="Helical" evidence="1">
    <location>
        <begin position="51"/>
        <end position="72"/>
    </location>
</feature>
<dbReference type="EMBL" id="MLIQ01000042">
    <property type="protein sequence ID" value="OHU47421.1"/>
    <property type="molecule type" value="Genomic_DNA"/>
</dbReference>
<keyword evidence="1" id="KW-0472">Membrane</keyword>
<protein>
    <submittedName>
        <fullName evidence="2">Uncharacterized protein</fullName>
    </submittedName>
</protein>
<reference evidence="2 3" key="1">
    <citation type="submission" date="2016-10" db="EMBL/GenBank/DDBJ databases">
        <title>Evaluation of Human, Veterinary and Environmental Mycobacterium chelonae Isolates by Core Genome Phylogenomic Analysis, Targeted Gene Comparison, and Anti-microbial Susceptibility Patterns: A Tale of Mistaken Identities.</title>
        <authorList>
            <person name="Fogelson S.B."/>
            <person name="Camus A.C."/>
            <person name="Lorenz W."/>
            <person name="Vasireddy R."/>
            <person name="Vasireddy S."/>
            <person name="Smith T."/>
            <person name="Brown-Elliott B.A."/>
            <person name="Wallace R.J.Jr."/>
            <person name="Hasan N.A."/>
            <person name="Reischl U."/>
            <person name="Sanchez S."/>
        </authorList>
    </citation>
    <scope>NUCLEOTIDE SEQUENCE [LARGE SCALE GENOMIC DNA]</scope>
    <source>
        <strain evidence="2 3">15515</strain>
    </source>
</reference>
<comment type="caution">
    <text evidence="2">The sequence shown here is derived from an EMBL/GenBank/DDBJ whole genome shotgun (WGS) entry which is preliminary data.</text>
</comment>
<accession>A0A1S1LGM1</accession>
<keyword evidence="1" id="KW-0812">Transmembrane</keyword>
<evidence type="ECO:0000313" key="3">
    <source>
        <dbReference type="Proteomes" id="UP000180043"/>
    </source>
</evidence>
<name>A0A1S1LGM1_MYCCH</name>
<feature type="transmembrane region" description="Helical" evidence="1">
    <location>
        <begin position="25"/>
        <end position="44"/>
    </location>
</feature>
<dbReference type="AlphaFoldDB" id="A0A1S1LGM1"/>
<sequence length="89" mass="8799">MALASALTTGVGGTATTVLPGLERWPSAAVFVVVAAIGAIGGLVRKLLHAAVIAVSVTVALIVVDALTGGHIRSAINPESLLTMASVLK</sequence>
<gene>
    <name evidence="2" type="ORF">BKG82_27840</name>
</gene>
<dbReference type="RefSeq" id="WP_070948040.1">
    <property type="nucleotide sequence ID" value="NZ_MLIQ01000042.1"/>
</dbReference>
<evidence type="ECO:0000313" key="2">
    <source>
        <dbReference type="EMBL" id="OHU47421.1"/>
    </source>
</evidence>
<dbReference type="Proteomes" id="UP000180043">
    <property type="component" value="Unassembled WGS sequence"/>
</dbReference>